<evidence type="ECO:0000256" key="8">
    <source>
        <dbReference type="SAM" id="SignalP"/>
    </source>
</evidence>
<keyword evidence="11" id="KW-1185">Reference proteome</keyword>
<evidence type="ECO:0000256" key="7">
    <source>
        <dbReference type="SAM" id="Phobius"/>
    </source>
</evidence>
<evidence type="ECO:0000259" key="9">
    <source>
        <dbReference type="PROSITE" id="PS50262"/>
    </source>
</evidence>
<reference evidence="10" key="3">
    <citation type="submission" date="2025-09" db="UniProtKB">
        <authorList>
            <consortium name="Ensembl"/>
        </authorList>
    </citation>
    <scope>IDENTIFICATION</scope>
</reference>
<dbReference type="CDD" id="cd00112">
    <property type="entry name" value="LDLa"/>
    <property type="match status" value="1"/>
</dbReference>
<reference evidence="10" key="2">
    <citation type="submission" date="2025-08" db="UniProtKB">
        <authorList>
            <consortium name="Ensembl"/>
        </authorList>
    </citation>
    <scope>IDENTIFICATION</scope>
</reference>
<dbReference type="PANTHER" id="PTHR24372:SF77">
    <property type="entry name" value="G-PROTEIN COUPLED RECEPTORS FAMILY 1 PROFILE DOMAIN-CONTAINING PROTEIN"/>
    <property type="match status" value="1"/>
</dbReference>
<evidence type="ECO:0000313" key="10">
    <source>
        <dbReference type="Ensembl" id="ENSCINP00000036421.1"/>
    </source>
</evidence>
<feature type="transmembrane region" description="Helical" evidence="7">
    <location>
        <begin position="367"/>
        <end position="391"/>
    </location>
</feature>
<feature type="signal peptide" evidence="8">
    <location>
        <begin position="1"/>
        <end position="22"/>
    </location>
</feature>
<dbReference type="GO" id="GO:0016020">
    <property type="term" value="C:membrane"/>
    <property type="evidence" value="ECO:0007669"/>
    <property type="project" value="UniProtKB-SubCell"/>
</dbReference>
<keyword evidence="3 7" id="KW-1133">Transmembrane helix</keyword>
<feature type="domain" description="G-protein coupled receptors family 1 profile" evidence="9">
    <location>
        <begin position="294"/>
        <end position="431"/>
    </location>
</feature>
<feature type="disulfide bond" evidence="6">
    <location>
        <begin position="64"/>
        <end position="82"/>
    </location>
</feature>
<proteinExistence type="predicted"/>
<dbReference type="GeneTree" id="ENSGT00940000163045"/>
<dbReference type="Gene3D" id="1.20.1070.10">
    <property type="entry name" value="Rhodopsin 7-helix transmembrane proteins"/>
    <property type="match status" value="1"/>
</dbReference>
<dbReference type="PRINTS" id="PR00261">
    <property type="entry name" value="LDLRECEPTOR"/>
</dbReference>
<dbReference type="Ensembl" id="ENSCINT00000036962.1">
    <property type="protein sequence ID" value="ENSCINP00000036421.1"/>
    <property type="gene ID" value="ENSCING00000004523.3"/>
</dbReference>
<organism evidence="10 11">
    <name type="scientific">Ciona intestinalis</name>
    <name type="common">Transparent sea squirt</name>
    <name type="synonym">Ascidia intestinalis</name>
    <dbReference type="NCBI Taxonomy" id="7719"/>
    <lineage>
        <taxon>Eukaryota</taxon>
        <taxon>Metazoa</taxon>
        <taxon>Chordata</taxon>
        <taxon>Tunicata</taxon>
        <taxon>Ascidiacea</taxon>
        <taxon>Phlebobranchia</taxon>
        <taxon>Cionidae</taxon>
        <taxon>Ciona</taxon>
    </lineage>
</organism>
<protein>
    <submittedName>
        <fullName evidence="10">Uncharacterized LOC100179477</fullName>
    </submittedName>
</protein>
<dbReference type="PANTHER" id="PTHR24372">
    <property type="entry name" value="GLYCOPROTEIN HORMONE RECEPTOR"/>
    <property type="match status" value="1"/>
</dbReference>
<feature type="transmembrane region" description="Helical" evidence="7">
    <location>
        <begin position="323"/>
        <end position="346"/>
    </location>
</feature>
<gene>
    <name evidence="10" type="primary">LOC100179477</name>
</gene>
<dbReference type="InterPro" id="IPR017452">
    <property type="entry name" value="GPCR_Rhodpsn_7TM"/>
</dbReference>
<feature type="disulfide bond" evidence="6">
    <location>
        <begin position="76"/>
        <end position="91"/>
    </location>
</feature>
<dbReference type="SUPFAM" id="SSF57424">
    <property type="entry name" value="LDL receptor-like module"/>
    <property type="match status" value="1"/>
</dbReference>
<evidence type="ECO:0000256" key="4">
    <source>
        <dbReference type="ARBA" id="ARBA00023136"/>
    </source>
</evidence>
<keyword evidence="8" id="KW-0732">Signal</keyword>
<dbReference type="SMART" id="SM00192">
    <property type="entry name" value="LDLa"/>
    <property type="match status" value="4"/>
</dbReference>
<evidence type="ECO:0000256" key="3">
    <source>
        <dbReference type="ARBA" id="ARBA00022989"/>
    </source>
</evidence>
<accession>H2Y3D6</accession>
<feature type="transmembrane region" description="Helical" evidence="7">
    <location>
        <begin position="282"/>
        <end position="303"/>
    </location>
</feature>
<dbReference type="HOGENOM" id="CLU_565694_0_0_1"/>
<comment type="caution">
    <text evidence="6">Lacks conserved residue(s) required for the propagation of feature annotation.</text>
</comment>
<evidence type="ECO:0000256" key="2">
    <source>
        <dbReference type="ARBA" id="ARBA00022692"/>
    </source>
</evidence>
<sequence>MVFPQIMRNILGNAFLTTFCGAFKCSTSNEAFNDSYVCDGKVDCYDDCSDELTCGINTKQCWQCEDSTVIQRQQICDGVFDCQDLTDECLCEADDKTSRSIGFTNSILFYSGYALDETVVACDGRPDCLHLDDECSRTCEDDPEYCNYFLPLVLRLKFSNSCIIHIDELCNGMDECYNGEDERHCPFLTPCSPNNITMVCLLPISDGCLYRCDLILHCENGADELSCSNSTHFYCDDNTTIISVRRVYDGVFDCSDFTDECSFSDTSISSVTMMIKEPALRACVWIILAFALAGNVAVIIKTAREVWVILRGKSHSVNKLKLIHKTMVLNLSVGDVLMAFYLCIIASKDIEFSNEYCKHELKWLSSATCSVAGILSMISSQSTVLLMAMMTTYRLHGVLRPFRTEGVSIKFLLLVLLFIWTVSAMVAILPITPSLQRIFVSKYVLNQPFIKNSSITLTQMQDLVGRLNNLSNTKENHNHLSQTST</sequence>
<name>H2Y3D6_CIOIN</name>
<feature type="disulfide bond" evidence="6">
    <location>
        <begin position="170"/>
        <end position="185"/>
    </location>
</feature>
<evidence type="ECO:0000256" key="1">
    <source>
        <dbReference type="ARBA" id="ARBA00004370"/>
    </source>
</evidence>
<evidence type="ECO:0000313" key="11">
    <source>
        <dbReference type="Proteomes" id="UP000008144"/>
    </source>
</evidence>
<feature type="transmembrane region" description="Helical" evidence="7">
    <location>
        <begin position="411"/>
        <end position="432"/>
    </location>
</feature>
<dbReference type="SUPFAM" id="SSF81321">
    <property type="entry name" value="Family A G protein-coupled receptor-like"/>
    <property type="match status" value="1"/>
</dbReference>
<keyword evidence="2 7" id="KW-0812">Transmembrane</keyword>
<comment type="subcellular location">
    <subcellularLocation>
        <location evidence="1">Membrane</location>
    </subcellularLocation>
</comment>
<evidence type="ECO:0000256" key="5">
    <source>
        <dbReference type="ARBA" id="ARBA00023157"/>
    </source>
</evidence>
<feature type="chain" id="PRO_5003578339" evidence="8">
    <location>
        <begin position="23"/>
        <end position="485"/>
    </location>
</feature>
<dbReference type="Proteomes" id="UP000008144">
    <property type="component" value="Unassembled WGS sequence"/>
</dbReference>
<keyword evidence="4 7" id="KW-0472">Membrane</keyword>
<dbReference type="InterPro" id="IPR036055">
    <property type="entry name" value="LDL_receptor-like_sf"/>
</dbReference>
<dbReference type="PROSITE" id="PS50068">
    <property type="entry name" value="LDLRA_2"/>
    <property type="match status" value="2"/>
</dbReference>
<keyword evidence="5 6" id="KW-1015">Disulfide bond</keyword>
<dbReference type="InterPro" id="IPR002172">
    <property type="entry name" value="LDrepeatLR_classA_rpt"/>
</dbReference>
<reference evidence="11" key="1">
    <citation type="journal article" date="2002" name="Science">
        <title>The draft genome of Ciona intestinalis: insights into chordate and vertebrate origins.</title>
        <authorList>
            <person name="Dehal P."/>
            <person name="Satou Y."/>
            <person name="Campbell R.K."/>
            <person name="Chapman J."/>
            <person name="Degnan B."/>
            <person name="De Tomaso A."/>
            <person name="Davidson B."/>
            <person name="Di Gregorio A."/>
            <person name="Gelpke M."/>
            <person name="Goodstein D.M."/>
            <person name="Harafuji N."/>
            <person name="Hastings K.E."/>
            <person name="Ho I."/>
            <person name="Hotta K."/>
            <person name="Huang W."/>
            <person name="Kawashima T."/>
            <person name="Lemaire P."/>
            <person name="Martinez D."/>
            <person name="Meinertzhagen I.A."/>
            <person name="Necula S."/>
            <person name="Nonaka M."/>
            <person name="Putnam N."/>
            <person name="Rash S."/>
            <person name="Saiga H."/>
            <person name="Satake M."/>
            <person name="Terry A."/>
            <person name="Yamada L."/>
            <person name="Wang H.G."/>
            <person name="Awazu S."/>
            <person name="Azumi K."/>
            <person name="Boore J."/>
            <person name="Branno M."/>
            <person name="Chin-Bow S."/>
            <person name="DeSantis R."/>
            <person name="Doyle S."/>
            <person name="Francino P."/>
            <person name="Keys D.N."/>
            <person name="Haga S."/>
            <person name="Hayashi H."/>
            <person name="Hino K."/>
            <person name="Imai K.S."/>
            <person name="Inaba K."/>
            <person name="Kano S."/>
            <person name="Kobayashi K."/>
            <person name="Kobayashi M."/>
            <person name="Lee B.I."/>
            <person name="Makabe K.W."/>
            <person name="Manohar C."/>
            <person name="Matassi G."/>
            <person name="Medina M."/>
            <person name="Mochizuki Y."/>
            <person name="Mount S."/>
            <person name="Morishita T."/>
            <person name="Miura S."/>
            <person name="Nakayama A."/>
            <person name="Nishizaka S."/>
            <person name="Nomoto H."/>
            <person name="Ohta F."/>
            <person name="Oishi K."/>
            <person name="Rigoutsos I."/>
            <person name="Sano M."/>
            <person name="Sasaki A."/>
            <person name="Sasakura Y."/>
            <person name="Shoguchi E."/>
            <person name="Shin-i T."/>
            <person name="Spagnuolo A."/>
            <person name="Stainier D."/>
            <person name="Suzuki M.M."/>
            <person name="Tassy O."/>
            <person name="Takatori N."/>
            <person name="Tokuoka M."/>
            <person name="Yagi K."/>
            <person name="Yoshizaki F."/>
            <person name="Wada S."/>
            <person name="Zhang C."/>
            <person name="Hyatt P.D."/>
            <person name="Larimer F."/>
            <person name="Detter C."/>
            <person name="Doggett N."/>
            <person name="Glavina T."/>
            <person name="Hawkins T."/>
            <person name="Richardson P."/>
            <person name="Lucas S."/>
            <person name="Kohara Y."/>
            <person name="Levine M."/>
            <person name="Satoh N."/>
            <person name="Rokhsar D.S."/>
        </authorList>
    </citation>
    <scope>NUCLEOTIDE SEQUENCE [LARGE SCALE GENOMIC DNA]</scope>
</reference>
<dbReference type="PROSITE" id="PS50262">
    <property type="entry name" value="G_PROTEIN_RECEP_F1_2"/>
    <property type="match status" value="1"/>
</dbReference>
<evidence type="ECO:0000256" key="6">
    <source>
        <dbReference type="PROSITE-ProRule" id="PRU00124"/>
    </source>
</evidence>
<dbReference type="AlphaFoldDB" id="H2Y3D6"/>